<evidence type="ECO:0000313" key="2">
    <source>
        <dbReference type="EMBL" id="SOY27673.1"/>
    </source>
</evidence>
<name>A0A2K4ZB43_9FIRM</name>
<proteinExistence type="predicted"/>
<evidence type="ECO:0008006" key="4">
    <source>
        <dbReference type="Google" id="ProtNLM"/>
    </source>
</evidence>
<protein>
    <recommendedName>
        <fullName evidence="4">X-X-X-Leu-X-X-Gly heptad repeats</fullName>
    </recommendedName>
</protein>
<evidence type="ECO:0000256" key="1">
    <source>
        <dbReference type="SAM" id="SignalP"/>
    </source>
</evidence>
<sequence>MKRKTEKIIVLTICTAVAFGGAAQSIQALAAEKGQAPTMLTEGAGKTEETISKEETVYILAGADGSPEKIIVSDWLKNAAGADTIKDRSELVNVENVKGDETFTSGGDQTQVWDAEGRDIYYQGNIEKELPVGISVTYTLDGKEISPEALAGKSGKVTIRFDYENRQSDYAQIDGVRTKIYVPFAVMTGMMLDTESFRNVEVTNGRLVNDGDRTAVVGIAFPGLQENLAVDREKLEIPDYVEITADVTNFELGMTVTVASSQVFGGIDMEDKDMTGELGEALEQLTEAMEQLEDGSSQLYEGLCTLLDKSDELIKGVDKLAAGAGDLRTGAGALEEGAAKLQDGAARLQSGLNTLTANNGELNGGAKQVFETLLSTARTQLTGAGLDVPAMTIDNYGDVLNAAIASLDGDAVYQQALAMVTAEVEKNRAQFEAAVTSAVKEMVTEKVTAAVLEGVTEKVTQGVRDKVAAEVIKTATGGAMTKEDYDRAVAAGSITAEMQEQVKTAIETQMGSDAVKGQISAMIEKQMLEGEGKAQVEANISAMMGSEEVKSQIADNVELEMQKKIAEEMAGSTVQDKLNAASAGAKSVIALKTSLDSYNVFYRGLQTYTAGVAEAAAGAGELAAGTGELRDGAGKLSSGTSQLCEGIQTMKNSTPALTDGITKLRDGAQQLRDGLQEFDEEGIQKLVKAVDGDLDGLVERLRATTDAAKAYQSFAGIGDDMEGKVKFIYRTEAVKAGAE</sequence>
<dbReference type="Proteomes" id="UP000236311">
    <property type="component" value="Unassembled WGS sequence"/>
</dbReference>
<feature type="chain" id="PRO_5014462125" description="X-X-X-Leu-X-X-Gly heptad repeats" evidence="1">
    <location>
        <begin position="31"/>
        <end position="739"/>
    </location>
</feature>
<dbReference type="RefSeq" id="WP_103237804.1">
    <property type="nucleotide sequence ID" value="NZ_JANJZD010000002.1"/>
</dbReference>
<keyword evidence="3" id="KW-1185">Reference proteome</keyword>
<dbReference type="EMBL" id="OFSM01000002">
    <property type="protein sequence ID" value="SOY27673.1"/>
    <property type="molecule type" value="Genomic_DNA"/>
</dbReference>
<dbReference type="OrthoDB" id="9815841at2"/>
<keyword evidence="1" id="KW-0732">Signal</keyword>
<dbReference type="Gene3D" id="1.10.287.950">
    <property type="entry name" value="Methyl-accepting chemotaxis protein"/>
    <property type="match status" value="2"/>
</dbReference>
<dbReference type="NCBIfam" id="TIGR03057">
    <property type="entry name" value="xxxLxxG_by_4"/>
    <property type="match status" value="4"/>
</dbReference>
<accession>A0A2K4ZB43</accession>
<gene>
    <name evidence="2" type="ORF">AMURIS_00377</name>
</gene>
<reference evidence="2 3" key="1">
    <citation type="submission" date="2018-01" db="EMBL/GenBank/DDBJ databases">
        <authorList>
            <person name="Gaut B.S."/>
            <person name="Morton B.R."/>
            <person name="Clegg M.T."/>
            <person name="Duvall M.R."/>
        </authorList>
    </citation>
    <scope>NUCLEOTIDE SEQUENCE [LARGE SCALE GENOMIC DNA]</scope>
    <source>
        <strain evidence="2">GP69</strain>
    </source>
</reference>
<organism evidence="2 3">
    <name type="scientific">Acetatifactor muris</name>
    <dbReference type="NCBI Taxonomy" id="879566"/>
    <lineage>
        <taxon>Bacteria</taxon>
        <taxon>Bacillati</taxon>
        <taxon>Bacillota</taxon>
        <taxon>Clostridia</taxon>
        <taxon>Lachnospirales</taxon>
        <taxon>Lachnospiraceae</taxon>
        <taxon>Acetatifactor</taxon>
    </lineage>
</organism>
<evidence type="ECO:0000313" key="3">
    <source>
        <dbReference type="Proteomes" id="UP000236311"/>
    </source>
</evidence>
<dbReference type="InterPro" id="IPR023908">
    <property type="entry name" value="xxxLxxG_rpt"/>
</dbReference>
<dbReference type="AlphaFoldDB" id="A0A2K4ZB43"/>
<feature type="signal peptide" evidence="1">
    <location>
        <begin position="1"/>
        <end position="30"/>
    </location>
</feature>